<evidence type="ECO:0000256" key="3">
    <source>
        <dbReference type="ARBA" id="ARBA00022801"/>
    </source>
</evidence>
<dbReference type="PANTHER" id="PTHR32502">
    <property type="entry name" value="N-ACETYLGALACTOSAMINE PERMEASE II COMPONENT-RELATED"/>
    <property type="match status" value="1"/>
</dbReference>
<dbReference type="InterPro" id="IPR035464">
    <property type="entry name" value="SIS_AgaS"/>
</dbReference>
<evidence type="ECO:0000259" key="5">
    <source>
        <dbReference type="PROSITE" id="PS51464"/>
    </source>
</evidence>
<keyword evidence="3" id="KW-0378">Hydrolase</keyword>
<dbReference type="Proteomes" id="UP000664495">
    <property type="component" value="Unassembled WGS sequence"/>
</dbReference>
<keyword evidence="7" id="KW-1185">Reference proteome</keyword>
<dbReference type="Gene3D" id="3.40.50.10490">
    <property type="entry name" value="Glucose-6-phosphate isomerase like protein, domain 1"/>
    <property type="match status" value="2"/>
</dbReference>
<keyword evidence="2" id="KW-0677">Repeat</keyword>
<evidence type="ECO:0000256" key="1">
    <source>
        <dbReference type="ARBA" id="ARBA00007748"/>
    </source>
</evidence>
<evidence type="ECO:0000256" key="4">
    <source>
        <dbReference type="ARBA" id="ARBA00029292"/>
    </source>
</evidence>
<dbReference type="PROSITE" id="PS51464">
    <property type="entry name" value="SIS"/>
    <property type="match status" value="2"/>
</dbReference>
<feature type="domain" description="SIS" evidence="5">
    <location>
        <begin position="222"/>
        <end position="371"/>
    </location>
</feature>
<organism evidence="6 7">
    <name type="scientific">Candidatus Enterococcus murrayae</name>
    <dbReference type="NCBI Taxonomy" id="2815321"/>
    <lineage>
        <taxon>Bacteria</taxon>
        <taxon>Bacillati</taxon>
        <taxon>Bacillota</taxon>
        <taxon>Bacilli</taxon>
        <taxon>Lactobacillales</taxon>
        <taxon>Enterococcaceae</taxon>
        <taxon>Enterococcus</taxon>
    </lineage>
</organism>
<reference evidence="6 7" key="1">
    <citation type="submission" date="2021-03" db="EMBL/GenBank/DDBJ databases">
        <title>Enterococcal diversity collection.</title>
        <authorList>
            <person name="Gilmore M.S."/>
            <person name="Schwartzman J."/>
            <person name="Van Tyne D."/>
            <person name="Martin M."/>
            <person name="Earl A.M."/>
            <person name="Manson A.L."/>
            <person name="Straub T."/>
            <person name="Salamzade R."/>
            <person name="Saavedra J."/>
            <person name="Lebreton F."/>
            <person name="Prichula J."/>
            <person name="Schaufler K."/>
            <person name="Gaca A."/>
            <person name="Sgardioli B."/>
            <person name="Wagenaar J."/>
            <person name="Strong T."/>
        </authorList>
    </citation>
    <scope>NUCLEOTIDE SEQUENCE [LARGE SCALE GENOMIC DNA]</scope>
    <source>
        <strain evidence="6 7">MJM16</strain>
    </source>
</reference>
<dbReference type="InterPro" id="IPR035466">
    <property type="entry name" value="GlmS/AgaS_SIS"/>
</dbReference>
<dbReference type="Pfam" id="PF01380">
    <property type="entry name" value="SIS"/>
    <property type="match status" value="2"/>
</dbReference>
<comment type="catalytic activity">
    <reaction evidence="4">
        <text>D-galactosamine 6-phosphate + H2O = D-tagatopyranose 1-phosphate + NH4(+)</text>
        <dbReference type="Rhea" id="RHEA:47680"/>
        <dbReference type="ChEBI" id="CHEBI:15377"/>
        <dbReference type="ChEBI" id="CHEBI:28938"/>
        <dbReference type="ChEBI" id="CHEBI:71674"/>
        <dbReference type="ChEBI" id="CHEBI:138150"/>
    </reaction>
</comment>
<dbReference type="CDD" id="cd05008">
    <property type="entry name" value="SIS_GlmS_GlmD_1"/>
    <property type="match status" value="1"/>
</dbReference>
<dbReference type="InterPro" id="IPR050303">
    <property type="entry name" value="GatZ_KbaZ_carbometab"/>
</dbReference>
<dbReference type="RefSeq" id="WP_207109433.1">
    <property type="nucleotide sequence ID" value="NZ_JAFLVR010000035.1"/>
</dbReference>
<dbReference type="InterPro" id="IPR046348">
    <property type="entry name" value="SIS_dom_sf"/>
</dbReference>
<accession>A0ABS3HKX7</accession>
<evidence type="ECO:0000256" key="2">
    <source>
        <dbReference type="ARBA" id="ARBA00022737"/>
    </source>
</evidence>
<gene>
    <name evidence="6" type="ORF">JZO85_15550</name>
</gene>
<proteinExistence type="inferred from homology"/>
<evidence type="ECO:0000313" key="6">
    <source>
        <dbReference type="EMBL" id="MBO0453677.1"/>
    </source>
</evidence>
<dbReference type="EMBL" id="JAFLVR010000035">
    <property type="protein sequence ID" value="MBO0453677.1"/>
    <property type="molecule type" value="Genomic_DNA"/>
</dbReference>
<sequence length="390" mass="43281">MFTIEKEKLEELGAEITTREIRQQPELWEETLELYLTAQTELEQFLAEVKKQAQGKRTRVIFTGAGTSQYVGDTLVPYLRKQGENQAFSYESIGTTDIVAEPLEYLIKEEPTLLISFARSGNSPESLAAVEIANQVVETIHHLSITCAEEGQLAQISKNDPNSFLFLMPVRSNDDGFAMTGSFSCMLLGALLSFDQTALDKKQGYLKTLSLLGKEVIDRETEIEKIVEFDFERIVYVGSGSLAALTREAQLKILELTAGKIATVFDSSMGFRHGPKSFINEKTVMLGFVNNDSYTRDYDLDVLEEVREDEIASGIFAITQPGERNFSGDTFEFTTDAQLLPDGYLALAYVMVAQTVALLTSIKVANTPDTPSPTGTVNRVVKGVTIHEYK</sequence>
<name>A0ABS3HKX7_9ENTE</name>
<dbReference type="CDD" id="cd05010">
    <property type="entry name" value="SIS_AgaS_like"/>
    <property type="match status" value="1"/>
</dbReference>
<dbReference type="SUPFAM" id="SSF53697">
    <property type="entry name" value="SIS domain"/>
    <property type="match status" value="1"/>
</dbReference>
<evidence type="ECO:0000313" key="7">
    <source>
        <dbReference type="Proteomes" id="UP000664495"/>
    </source>
</evidence>
<comment type="caution">
    <text evidence="6">The sequence shown here is derived from an EMBL/GenBank/DDBJ whole genome shotgun (WGS) entry which is preliminary data.</text>
</comment>
<protein>
    <submittedName>
        <fullName evidence="6">SIS domain-containing protein</fullName>
    </submittedName>
</protein>
<dbReference type="PANTHER" id="PTHR32502:SF3">
    <property type="entry name" value="D-GALACTOSAMINE-6-PHOSPHATE DEAMINASE AGAS-RELATED"/>
    <property type="match status" value="1"/>
</dbReference>
<comment type="similarity">
    <text evidence="1">Belongs to the SIS family. AgaS subfamily.</text>
</comment>
<dbReference type="InterPro" id="IPR001347">
    <property type="entry name" value="SIS_dom"/>
</dbReference>
<feature type="domain" description="SIS" evidence="5">
    <location>
        <begin position="46"/>
        <end position="204"/>
    </location>
</feature>